<dbReference type="SUPFAM" id="SSF48113">
    <property type="entry name" value="Heme-dependent peroxidases"/>
    <property type="match status" value="1"/>
</dbReference>
<dbReference type="PANTHER" id="PTHR31356">
    <property type="entry name" value="THYLAKOID LUMENAL 29 KDA PROTEIN, CHLOROPLASTIC-RELATED"/>
    <property type="match status" value="1"/>
</dbReference>
<keyword evidence="5" id="KW-0408">Iron</keyword>
<name>A0ABD3RBY5_9STRA</name>
<keyword evidence="3" id="KW-0479">Metal-binding</keyword>
<evidence type="ECO:0000256" key="3">
    <source>
        <dbReference type="ARBA" id="ARBA00022723"/>
    </source>
</evidence>
<dbReference type="Pfam" id="PF00141">
    <property type="entry name" value="peroxidase"/>
    <property type="match status" value="1"/>
</dbReference>
<evidence type="ECO:0000256" key="2">
    <source>
        <dbReference type="ARBA" id="ARBA00022617"/>
    </source>
</evidence>
<dbReference type="PROSITE" id="PS50873">
    <property type="entry name" value="PEROXIDASE_4"/>
    <property type="match status" value="1"/>
</dbReference>
<evidence type="ECO:0000313" key="10">
    <source>
        <dbReference type="Proteomes" id="UP001530377"/>
    </source>
</evidence>
<dbReference type="InterPro" id="IPR019793">
    <property type="entry name" value="Peroxidases_heam-ligand_BS"/>
</dbReference>
<dbReference type="GO" id="GO:0046872">
    <property type="term" value="F:metal ion binding"/>
    <property type="evidence" value="ECO:0007669"/>
    <property type="project" value="UniProtKB-KW"/>
</dbReference>
<proteinExistence type="inferred from homology"/>
<evidence type="ECO:0000313" key="9">
    <source>
        <dbReference type="EMBL" id="KAL3808911.1"/>
    </source>
</evidence>
<dbReference type="Gene3D" id="1.10.420.10">
    <property type="entry name" value="Peroxidase, domain 2"/>
    <property type="match status" value="1"/>
</dbReference>
<dbReference type="EMBL" id="JALLPB020000460">
    <property type="protein sequence ID" value="KAL3808911.1"/>
    <property type="molecule type" value="Genomic_DNA"/>
</dbReference>
<dbReference type="PROSITE" id="PS00435">
    <property type="entry name" value="PEROXIDASE_1"/>
    <property type="match status" value="1"/>
</dbReference>
<feature type="domain" description="Plant heme peroxidase family profile" evidence="8">
    <location>
        <begin position="108"/>
        <end position="425"/>
    </location>
</feature>
<keyword evidence="4" id="KW-0560">Oxidoreductase</keyword>
<dbReference type="PANTHER" id="PTHR31356:SF36">
    <property type="entry name" value="L-ASCORBATE PEROXIDASE 3"/>
    <property type="match status" value="1"/>
</dbReference>
<dbReference type="InterPro" id="IPR044831">
    <property type="entry name" value="Ccp1-like"/>
</dbReference>
<organism evidence="9 10">
    <name type="scientific">Cyclostephanos tholiformis</name>
    <dbReference type="NCBI Taxonomy" id="382380"/>
    <lineage>
        <taxon>Eukaryota</taxon>
        <taxon>Sar</taxon>
        <taxon>Stramenopiles</taxon>
        <taxon>Ochrophyta</taxon>
        <taxon>Bacillariophyta</taxon>
        <taxon>Coscinodiscophyceae</taxon>
        <taxon>Thalassiosirophycidae</taxon>
        <taxon>Stephanodiscales</taxon>
        <taxon>Stephanodiscaceae</taxon>
        <taxon>Cyclostephanos</taxon>
    </lineage>
</organism>
<evidence type="ECO:0000256" key="1">
    <source>
        <dbReference type="ARBA" id="ARBA00022559"/>
    </source>
</evidence>
<reference evidence="9 10" key="1">
    <citation type="submission" date="2024-10" db="EMBL/GenBank/DDBJ databases">
        <title>Updated reference genomes for cyclostephanoid diatoms.</title>
        <authorList>
            <person name="Roberts W.R."/>
            <person name="Alverson A.J."/>
        </authorList>
    </citation>
    <scope>NUCLEOTIDE SEQUENCE [LARGE SCALE GENOMIC DNA]</scope>
    <source>
        <strain evidence="9 10">AJA228-03</strain>
    </source>
</reference>
<protein>
    <recommendedName>
        <fullName evidence="8">Plant heme peroxidase family profile domain-containing protein</fullName>
    </recommendedName>
</protein>
<sequence>MLINSMKSVAMALAFAAAAVGAESANYDAADNDFVTMLTMFPTQLPTFYPTSTNDAYIDRATARPSLRSTSPCTSSFTVAMYDSIEEDIATLVRSIEDDEARTHFLGGIVRLAAHDFMDYDPSNSESMGSDGCFDPDHQRNAGLDEIWCMNCALTLLHEQEYSHISRADFWVASANAVIHLTSVGNALNLKDTFLWGRKDTDSCLGSGRRLPRASGCQQIEAVFLTRMGLSWREVVALLGAHTLGRGHRSFSGHHGTWKDSNQDAQNECNANALVTDIPALNPKVFDKQYFKELSSNAWRMRNIGGPGNGGPPQDWTTGTSGNQMMLNTDICLAYDIDENVDTGTNCCTKFDGENPCIQGEGTMRRCPKYNELDPRRSARDAVIEYGGGDDNSRFYRVFARAWVKATNLGQTNLAPLEPYCVSEGYW</sequence>
<evidence type="ECO:0000256" key="4">
    <source>
        <dbReference type="ARBA" id="ARBA00023002"/>
    </source>
</evidence>
<evidence type="ECO:0000256" key="7">
    <source>
        <dbReference type="SAM" id="SignalP"/>
    </source>
</evidence>
<accession>A0ABD3RBY5</accession>
<feature type="signal peptide" evidence="7">
    <location>
        <begin position="1"/>
        <end position="24"/>
    </location>
</feature>
<dbReference type="PRINTS" id="PR00459">
    <property type="entry name" value="ASPEROXIDASE"/>
</dbReference>
<dbReference type="GO" id="GO:0004601">
    <property type="term" value="F:peroxidase activity"/>
    <property type="evidence" value="ECO:0007669"/>
    <property type="project" value="UniProtKB-KW"/>
</dbReference>
<dbReference type="AlphaFoldDB" id="A0ABD3RBY5"/>
<gene>
    <name evidence="9" type="ORF">ACHAXA_010295</name>
</gene>
<dbReference type="InterPro" id="IPR010255">
    <property type="entry name" value="Haem_peroxidase_sf"/>
</dbReference>
<dbReference type="InterPro" id="IPR002016">
    <property type="entry name" value="Haem_peroxidase"/>
</dbReference>
<evidence type="ECO:0000256" key="5">
    <source>
        <dbReference type="ARBA" id="ARBA00023004"/>
    </source>
</evidence>
<keyword evidence="7" id="KW-0732">Signal</keyword>
<dbReference type="PRINTS" id="PR00458">
    <property type="entry name" value="PEROXIDASE"/>
</dbReference>
<dbReference type="Proteomes" id="UP001530377">
    <property type="component" value="Unassembled WGS sequence"/>
</dbReference>
<keyword evidence="10" id="KW-1185">Reference proteome</keyword>
<comment type="caution">
    <text evidence="9">The sequence shown here is derived from an EMBL/GenBank/DDBJ whole genome shotgun (WGS) entry which is preliminary data.</text>
</comment>
<dbReference type="InterPro" id="IPR002207">
    <property type="entry name" value="Peroxidase_I"/>
</dbReference>
<evidence type="ECO:0000256" key="6">
    <source>
        <dbReference type="RuleBase" id="RU004241"/>
    </source>
</evidence>
<keyword evidence="2" id="KW-0349">Heme</keyword>
<feature type="chain" id="PRO_5044862860" description="Plant heme peroxidase family profile domain-containing protein" evidence="7">
    <location>
        <begin position="25"/>
        <end position="427"/>
    </location>
</feature>
<comment type="similarity">
    <text evidence="6">Belongs to the peroxidase family.</text>
</comment>
<keyword evidence="1" id="KW-0575">Peroxidase</keyword>
<dbReference type="Gene3D" id="1.10.520.10">
    <property type="match status" value="1"/>
</dbReference>
<evidence type="ECO:0000259" key="8">
    <source>
        <dbReference type="PROSITE" id="PS50873"/>
    </source>
</evidence>